<comment type="subcellular location">
    <subcellularLocation>
        <location evidence="2">Mitochondrion inner membrane</location>
        <topology evidence="2">Single-pass membrane protein</topology>
    </subcellularLocation>
</comment>
<reference evidence="12 13" key="1">
    <citation type="journal article" date="2012" name="Eukaryot. Cell">
        <title>Draft genome sequence of CBS 2479, the standard type strain of Trichosporon asahii.</title>
        <authorList>
            <person name="Yang R.Y."/>
            <person name="Li H.T."/>
            <person name="Zhu H."/>
            <person name="Zhou G.P."/>
            <person name="Wang M."/>
            <person name="Wang L."/>
        </authorList>
    </citation>
    <scope>NUCLEOTIDE SEQUENCE [LARGE SCALE GENOMIC DNA]</scope>
    <source>
        <strain evidence="13">ATCC 90039 / CBS 2479 / JCM 2466 / KCTC 7840 / NCYC 2677 / UAMH 7654</strain>
    </source>
</reference>
<dbReference type="KEGG" id="tasa:A1Q1_00462"/>
<dbReference type="GeneID" id="25983976"/>
<dbReference type="EMBL" id="ALBS01000116">
    <property type="protein sequence ID" value="EJT50268.1"/>
    <property type="molecule type" value="Genomic_DNA"/>
</dbReference>
<name>J5R1R9_TRIAS</name>
<dbReference type="HOGENOM" id="CLU_131611_0_0_1"/>
<evidence type="ECO:0000256" key="4">
    <source>
        <dbReference type="ARBA" id="ARBA00015368"/>
    </source>
</evidence>
<accession>J5R1R9</accession>
<sequence>MAFSSKSTNPNPLLRMVRQRPFALFGLPFLGLVVFSSFALSTFTQTRYDLNDSKTKSVSKEEELGMNKDRKKVDIREEYYRLNAIPSSLQSASDAALDATKSEHAEKKRKKFSMAPTSNDDYEPIRVPRPAGVSEWGGVGGASPDAPVKGQRETDRWV</sequence>
<dbReference type="OrthoDB" id="5516033at2759"/>
<evidence type="ECO:0000256" key="7">
    <source>
        <dbReference type="ARBA" id="ARBA00022792"/>
    </source>
</evidence>
<keyword evidence="8" id="KW-1133">Transmembrane helix</keyword>
<keyword evidence="7" id="KW-0999">Mitochondrion inner membrane</keyword>
<proteinExistence type="inferred from homology"/>
<dbReference type="Pfam" id="PF14138">
    <property type="entry name" value="COX16"/>
    <property type="match status" value="1"/>
</dbReference>
<dbReference type="InterPro" id="IPR020164">
    <property type="entry name" value="Cyt_c_Oxase_assmbl_COX16"/>
</dbReference>
<gene>
    <name evidence="12" type="ORF">A1Q1_00462</name>
</gene>
<evidence type="ECO:0000256" key="2">
    <source>
        <dbReference type="ARBA" id="ARBA00004434"/>
    </source>
</evidence>
<evidence type="ECO:0000256" key="10">
    <source>
        <dbReference type="ARBA" id="ARBA00023136"/>
    </source>
</evidence>
<protein>
    <recommendedName>
        <fullName evidence="4">Cytochrome c oxidase assembly protein COX16, mitochondrial</fullName>
    </recommendedName>
    <alternativeName>
        <fullName evidence="5">Cytochrome c oxidase assembly protein cox16, mitochondrial</fullName>
    </alternativeName>
</protein>
<evidence type="ECO:0000256" key="9">
    <source>
        <dbReference type="ARBA" id="ARBA00023128"/>
    </source>
</evidence>
<keyword evidence="10" id="KW-0472">Membrane</keyword>
<evidence type="ECO:0000256" key="11">
    <source>
        <dbReference type="SAM" id="MobiDB-lite"/>
    </source>
</evidence>
<dbReference type="GO" id="GO:0005743">
    <property type="term" value="C:mitochondrial inner membrane"/>
    <property type="evidence" value="ECO:0007669"/>
    <property type="project" value="UniProtKB-SubCell"/>
</dbReference>
<dbReference type="GO" id="GO:0033617">
    <property type="term" value="P:mitochondrial respiratory chain complex IV assembly"/>
    <property type="evidence" value="ECO:0007669"/>
    <property type="project" value="TreeGrafter"/>
</dbReference>
<comment type="function">
    <text evidence="1">Required for the assembly of the mitochondrial respiratory chain complex IV (CIV), also known as cytochrome c oxidase. May participate in merging the COX1 and COX2 assembly lines.</text>
</comment>
<keyword evidence="9" id="KW-0496">Mitochondrion</keyword>
<evidence type="ECO:0000256" key="5">
    <source>
        <dbReference type="ARBA" id="ARBA00019222"/>
    </source>
</evidence>
<feature type="region of interest" description="Disordered" evidence="11">
    <location>
        <begin position="90"/>
        <end position="158"/>
    </location>
</feature>
<dbReference type="Proteomes" id="UP000002748">
    <property type="component" value="Unassembled WGS sequence"/>
</dbReference>
<feature type="compositionally biased region" description="Low complexity" evidence="11">
    <location>
        <begin position="90"/>
        <end position="99"/>
    </location>
</feature>
<evidence type="ECO:0000256" key="8">
    <source>
        <dbReference type="ARBA" id="ARBA00022989"/>
    </source>
</evidence>
<evidence type="ECO:0000256" key="1">
    <source>
        <dbReference type="ARBA" id="ARBA00002490"/>
    </source>
</evidence>
<dbReference type="PANTHER" id="PTHR17130:SF14">
    <property type="entry name" value="CYTOCHROME C OXIDASE ASSEMBLY PROTEIN COX16 HOMOLOG, MITOCHONDRIAL"/>
    <property type="match status" value="1"/>
</dbReference>
<evidence type="ECO:0000256" key="3">
    <source>
        <dbReference type="ARBA" id="ARBA00008370"/>
    </source>
</evidence>
<organism evidence="12 13">
    <name type="scientific">Trichosporon asahii var. asahii (strain ATCC 90039 / CBS 2479 / JCM 2466 / KCTC 7840 / NBRC 103889/ NCYC 2677 / UAMH 7654)</name>
    <name type="common">Yeast</name>
    <dbReference type="NCBI Taxonomy" id="1186058"/>
    <lineage>
        <taxon>Eukaryota</taxon>
        <taxon>Fungi</taxon>
        <taxon>Dikarya</taxon>
        <taxon>Basidiomycota</taxon>
        <taxon>Agaricomycotina</taxon>
        <taxon>Tremellomycetes</taxon>
        <taxon>Trichosporonales</taxon>
        <taxon>Trichosporonaceae</taxon>
        <taxon>Trichosporon</taxon>
    </lineage>
</organism>
<dbReference type="RefSeq" id="XP_014181586.1">
    <property type="nucleotide sequence ID" value="XM_014326111.1"/>
</dbReference>
<evidence type="ECO:0000256" key="6">
    <source>
        <dbReference type="ARBA" id="ARBA00022692"/>
    </source>
</evidence>
<dbReference type="AlphaFoldDB" id="J5R1R9"/>
<evidence type="ECO:0000313" key="13">
    <source>
        <dbReference type="Proteomes" id="UP000002748"/>
    </source>
</evidence>
<evidence type="ECO:0000313" key="12">
    <source>
        <dbReference type="EMBL" id="EJT50268.1"/>
    </source>
</evidence>
<comment type="similarity">
    <text evidence="3">Belongs to the COX16 family.</text>
</comment>
<dbReference type="VEuPathDB" id="FungiDB:A1Q1_00462"/>
<keyword evidence="6" id="KW-0812">Transmembrane</keyword>
<dbReference type="PANTHER" id="PTHR17130">
    <property type="entry name" value="MITOCHONDRIAL OUTER MEMBRANE PROTEIN 25"/>
    <property type="match status" value="1"/>
</dbReference>
<comment type="caution">
    <text evidence="12">The sequence shown here is derived from an EMBL/GenBank/DDBJ whole genome shotgun (WGS) entry which is preliminary data.</text>
</comment>